<gene>
    <name evidence="1" type="ORF">HPB51_005990</name>
</gene>
<reference evidence="1" key="2">
    <citation type="submission" date="2021-09" db="EMBL/GenBank/DDBJ databases">
        <authorList>
            <person name="Jia N."/>
            <person name="Wang J."/>
            <person name="Shi W."/>
            <person name="Du L."/>
            <person name="Sun Y."/>
            <person name="Zhan W."/>
            <person name="Jiang J."/>
            <person name="Wang Q."/>
            <person name="Zhang B."/>
            <person name="Ji P."/>
            <person name="Sakyi L.B."/>
            <person name="Cui X."/>
            <person name="Yuan T."/>
            <person name="Jiang B."/>
            <person name="Yang W."/>
            <person name="Lam T.T.-Y."/>
            <person name="Chang Q."/>
            <person name="Ding S."/>
            <person name="Wang X."/>
            <person name="Zhu J."/>
            <person name="Ruan X."/>
            <person name="Zhao L."/>
            <person name="Wei J."/>
            <person name="Que T."/>
            <person name="Du C."/>
            <person name="Cheng J."/>
            <person name="Dai P."/>
            <person name="Han X."/>
            <person name="Huang E."/>
            <person name="Gao Y."/>
            <person name="Liu J."/>
            <person name="Shao H."/>
            <person name="Ye R."/>
            <person name="Li L."/>
            <person name="Wei W."/>
            <person name="Wang X."/>
            <person name="Wang C."/>
            <person name="Huo Q."/>
            <person name="Li W."/>
            <person name="Guo W."/>
            <person name="Chen H."/>
            <person name="Chen S."/>
            <person name="Zhou L."/>
            <person name="Zhou L."/>
            <person name="Ni X."/>
            <person name="Tian J."/>
            <person name="Zhou Y."/>
            <person name="Sheng Y."/>
            <person name="Liu T."/>
            <person name="Pan Y."/>
            <person name="Xia L."/>
            <person name="Li J."/>
            <person name="Zhao F."/>
            <person name="Cao W."/>
        </authorList>
    </citation>
    <scope>NUCLEOTIDE SEQUENCE</scope>
    <source>
        <strain evidence="1">Rmic-2018</strain>
        <tissue evidence="1">Larvae</tissue>
    </source>
</reference>
<dbReference type="Proteomes" id="UP000821866">
    <property type="component" value="Chromosome 6"/>
</dbReference>
<sequence length="111" mass="12368">MKVQCRVCPMVGPMMGPKERLVGITENTLKRAIGHSHLYLEDITRVHSEVEANINSQPLTYLGNDPEDSSPLTPSHSCLANAQHACRNISAWLYLSRRALICDVEHAIDKC</sequence>
<accession>A0A9J6DLN2</accession>
<reference evidence="1" key="1">
    <citation type="journal article" date="2020" name="Cell">
        <title>Large-Scale Comparative Analyses of Tick Genomes Elucidate Their Genetic Diversity and Vector Capacities.</title>
        <authorList>
            <consortium name="Tick Genome and Microbiome Consortium (TIGMIC)"/>
            <person name="Jia N."/>
            <person name="Wang J."/>
            <person name="Shi W."/>
            <person name="Du L."/>
            <person name="Sun Y."/>
            <person name="Zhan W."/>
            <person name="Jiang J.F."/>
            <person name="Wang Q."/>
            <person name="Zhang B."/>
            <person name="Ji P."/>
            <person name="Bell-Sakyi L."/>
            <person name="Cui X.M."/>
            <person name="Yuan T.T."/>
            <person name="Jiang B.G."/>
            <person name="Yang W.F."/>
            <person name="Lam T.T."/>
            <person name="Chang Q.C."/>
            <person name="Ding S.J."/>
            <person name="Wang X.J."/>
            <person name="Zhu J.G."/>
            <person name="Ruan X.D."/>
            <person name="Zhao L."/>
            <person name="Wei J.T."/>
            <person name="Ye R.Z."/>
            <person name="Que T.C."/>
            <person name="Du C.H."/>
            <person name="Zhou Y.H."/>
            <person name="Cheng J.X."/>
            <person name="Dai P.F."/>
            <person name="Guo W.B."/>
            <person name="Han X.H."/>
            <person name="Huang E.J."/>
            <person name="Li L.F."/>
            <person name="Wei W."/>
            <person name="Gao Y.C."/>
            <person name="Liu J.Z."/>
            <person name="Shao H.Z."/>
            <person name="Wang X."/>
            <person name="Wang C.C."/>
            <person name="Yang T.C."/>
            <person name="Huo Q.B."/>
            <person name="Li W."/>
            <person name="Chen H.Y."/>
            <person name="Chen S.E."/>
            <person name="Zhou L.G."/>
            <person name="Ni X.B."/>
            <person name="Tian J.H."/>
            <person name="Sheng Y."/>
            <person name="Liu T."/>
            <person name="Pan Y.S."/>
            <person name="Xia L.Y."/>
            <person name="Li J."/>
            <person name="Zhao F."/>
            <person name="Cao W.C."/>
        </authorList>
    </citation>
    <scope>NUCLEOTIDE SEQUENCE</scope>
    <source>
        <strain evidence="1">Rmic-2018</strain>
    </source>
</reference>
<evidence type="ECO:0000313" key="2">
    <source>
        <dbReference type="Proteomes" id="UP000821866"/>
    </source>
</evidence>
<keyword evidence="2" id="KW-1185">Reference proteome</keyword>
<proteinExistence type="predicted"/>
<dbReference type="EMBL" id="JABSTU010000008">
    <property type="protein sequence ID" value="KAH8022830.1"/>
    <property type="molecule type" value="Genomic_DNA"/>
</dbReference>
<protein>
    <submittedName>
        <fullName evidence="1">Uncharacterized protein</fullName>
    </submittedName>
</protein>
<name>A0A9J6DLN2_RHIMP</name>
<dbReference type="AlphaFoldDB" id="A0A9J6DLN2"/>
<comment type="caution">
    <text evidence="1">The sequence shown here is derived from an EMBL/GenBank/DDBJ whole genome shotgun (WGS) entry which is preliminary data.</text>
</comment>
<organism evidence="1 2">
    <name type="scientific">Rhipicephalus microplus</name>
    <name type="common">Cattle tick</name>
    <name type="synonym">Boophilus microplus</name>
    <dbReference type="NCBI Taxonomy" id="6941"/>
    <lineage>
        <taxon>Eukaryota</taxon>
        <taxon>Metazoa</taxon>
        <taxon>Ecdysozoa</taxon>
        <taxon>Arthropoda</taxon>
        <taxon>Chelicerata</taxon>
        <taxon>Arachnida</taxon>
        <taxon>Acari</taxon>
        <taxon>Parasitiformes</taxon>
        <taxon>Ixodida</taxon>
        <taxon>Ixodoidea</taxon>
        <taxon>Ixodidae</taxon>
        <taxon>Rhipicephalinae</taxon>
        <taxon>Rhipicephalus</taxon>
        <taxon>Boophilus</taxon>
    </lineage>
</organism>
<evidence type="ECO:0000313" key="1">
    <source>
        <dbReference type="EMBL" id="KAH8022830.1"/>
    </source>
</evidence>